<dbReference type="Proteomes" id="UP000198741">
    <property type="component" value="Chromosome I"/>
</dbReference>
<reference evidence="2 3" key="1">
    <citation type="submission" date="2016-10" db="EMBL/GenBank/DDBJ databases">
        <authorList>
            <person name="de Groot N.N."/>
        </authorList>
    </citation>
    <scope>NUCLEOTIDE SEQUENCE [LARGE SCALE GENOMIC DNA]</scope>
    <source>
        <strain evidence="3">P4-7,KCTC 19426,CECT 7604</strain>
    </source>
</reference>
<evidence type="ECO:0000256" key="1">
    <source>
        <dbReference type="SAM" id="MobiDB-lite"/>
    </source>
</evidence>
<dbReference type="InterPro" id="IPR033437">
    <property type="entry name" value="DUF5130"/>
</dbReference>
<protein>
    <submittedName>
        <fullName evidence="2">TLP18.3, Psb32 and MOLO-1 founding protein of phosphatase</fullName>
    </submittedName>
</protein>
<evidence type="ECO:0000313" key="2">
    <source>
        <dbReference type="EMBL" id="SDP49122.1"/>
    </source>
</evidence>
<dbReference type="EMBL" id="LT629710">
    <property type="protein sequence ID" value="SDP49122.1"/>
    <property type="molecule type" value="Genomic_DNA"/>
</dbReference>
<dbReference type="Gene3D" id="3.10.310.50">
    <property type="match status" value="1"/>
</dbReference>
<sequence>MAPGEVMKRADAGVVSPWHPPTVGPVGDAERPLDSKQLETLDEVISSAERVTGLRFAAFLGDLGSDSRATALTLLAGLGTDAANAVLVAISPGQRIVEVVTGTIAALRITDRAARLAVLNVISSATNGDLMGALTNGIRTLADQAGTLPDRSSW</sequence>
<dbReference type="Pfam" id="PF17174">
    <property type="entry name" value="DUF5130"/>
    <property type="match status" value="1"/>
</dbReference>
<dbReference type="STRING" id="1090615.SAMN04515671_4471"/>
<name>A0A1H0T4W7_9ACTN</name>
<accession>A0A1H0T4W7</accession>
<dbReference type="AlphaFoldDB" id="A0A1H0T4W7"/>
<organism evidence="2 3">
    <name type="scientific">Nakamurella panacisegetis</name>
    <dbReference type="NCBI Taxonomy" id="1090615"/>
    <lineage>
        <taxon>Bacteria</taxon>
        <taxon>Bacillati</taxon>
        <taxon>Actinomycetota</taxon>
        <taxon>Actinomycetes</taxon>
        <taxon>Nakamurellales</taxon>
        <taxon>Nakamurellaceae</taxon>
        <taxon>Nakamurella</taxon>
    </lineage>
</organism>
<feature type="compositionally biased region" description="Basic and acidic residues" evidence="1">
    <location>
        <begin position="1"/>
        <end position="11"/>
    </location>
</feature>
<feature type="region of interest" description="Disordered" evidence="1">
    <location>
        <begin position="1"/>
        <end position="32"/>
    </location>
</feature>
<keyword evidence="3" id="KW-1185">Reference proteome</keyword>
<evidence type="ECO:0000313" key="3">
    <source>
        <dbReference type="Proteomes" id="UP000198741"/>
    </source>
</evidence>
<proteinExistence type="predicted"/>
<gene>
    <name evidence="2" type="ORF">SAMN04515671_4471</name>
</gene>